<dbReference type="RefSeq" id="WP_039870124.1">
    <property type="nucleotide sequence ID" value="NZ_BPTR01000002.1"/>
</dbReference>
<reference evidence="2" key="1">
    <citation type="submission" date="2021-08" db="EMBL/GenBank/DDBJ databases">
        <title>Prevotella lacticifex sp. nov., isolated from rumen of cow.</title>
        <authorList>
            <person name="Shinkai T."/>
            <person name="Ikeyama N."/>
            <person name="Kumagai M."/>
            <person name="Ohmori H."/>
            <person name="Sakamoto M."/>
            <person name="Ohkuma M."/>
            <person name="Mitsumori M."/>
        </authorList>
    </citation>
    <scope>NUCLEOTIDE SEQUENCE</scope>
    <source>
        <strain evidence="2">DSM 11371</strain>
    </source>
</reference>
<organism evidence="2 3">
    <name type="scientific">Segatella bryantii</name>
    <name type="common">Prevotella bryantii</name>
    <dbReference type="NCBI Taxonomy" id="77095"/>
    <lineage>
        <taxon>Bacteria</taxon>
        <taxon>Pseudomonadati</taxon>
        <taxon>Bacteroidota</taxon>
        <taxon>Bacteroidia</taxon>
        <taxon>Bacteroidales</taxon>
        <taxon>Prevotellaceae</taxon>
        <taxon>Segatella</taxon>
    </lineage>
</organism>
<evidence type="ECO:0000259" key="1">
    <source>
        <dbReference type="Pfam" id="PF13351"/>
    </source>
</evidence>
<protein>
    <recommendedName>
        <fullName evidence="1">DUF4099 domain-containing protein</fullName>
    </recommendedName>
</protein>
<dbReference type="EMBL" id="BPTR01000002">
    <property type="protein sequence ID" value="GJG29079.1"/>
    <property type="molecule type" value="Genomic_DNA"/>
</dbReference>
<dbReference type="InterPro" id="IPR025343">
    <property type="entry name" value="DUF4099"/>
</dbReference>
<evidence type="ECO:0000313" key="2">
    <source>
        <dbReference type="EMBL" id="GJG29079.1"/>
    </source>
</evidence>
<dbReference type="Proteomes" id="UP000887043">
    <property type="component" value="Unassembled WGS sequence"/>
</dbReference>
<dbReference type="AlphaFoldDB" id="A0AA37MMS8"/>
<gene>
    <name evidence="2" type="ORF">PRRU23_27790</name>
</gene>
<feature type="domain" description="DUF4099" evidence="1">
    <location>
        <begin position="6"/>
        <end position="85"/>
    </location>
</feature>
<sequence length="251" mass="28463">MNRKFFNDSEWPYNTLAQFGLTREMIEDLPTHVLADLSAGRRSPVLPVLFTNEEGDSIKARARFGFFTNEDQSIGVLFFPELREADLSMFDAQQQARLTDGKAILAELGDKEGQKVLSYVQIDEGTKQVLSAPASIIRQNMNTLYTNQHFSETEASALEKGDTVTFVLDDKDVVTVGVDLTSKCGLRINDGDEQAWKERNKKGFEEYNFGAFGCWMQDENGNLEYIREDDYTEAIWEEQKKAGARAMGMHR</sequence>
<name>A0AA37MMS8_SEGBR</name>
<dbReference type="Pfam" id="PF13351">
    <property type="entry name" value="DUF4099"/>
    <property type="match status" value="1"/>
</dbReference>
<evidence type="ECO:0000313" key="3">
    <source>
        <dbReference type="Proteomes" id="UP000887043"/>
    </source>
</evidence>
<comment type="caution">
    <text evidence="2">The sequence shown here is derived from an EMBL/GenBank/DDBJ whole genome shotgun (WGS) entry which is preliminary data.</text>
</comment>
<proteinExistence type="predicted"/>
<accession>A0AA37MMS8</accession>